<dbReference type="OrthoDB" id="9815002at2"/>
<dbReference type="InterPro" id="IPR008258">
    <property type="entry name" value="Transglycosylase_SLT_dom_1"/>
</dbReference>
<gene>
    <name evidence="4" type="ORF">FKZ61_04815</name>
</gene>
<keyword evidence="2" id="KW-0812">Transmembrane</keyword>
<organism evidence="4 5">
    <name type="scientific">Litorilinea aerophila</name>
    <dbReference type="NCBI Taxonomy" id="1204385"/>
    <lineage>
        <taxon>Bacteria</taxon>
        <taxon>Bacillati</taxon>
        <taxon>Chloroflexota</taxon>
        <taxon>Caldilineae</taxon>
        <taxon>Caldilineales</taxon>
        <taxon>Caldilineaceae</taxon>
        <taxon>Litorilinea</taxon>
    </lineage>
</organism>
<feature type="region of interest" description="Disordered" evidence="1">
    <location>
        <begin position="1"/>
        <end position="82"/>
    </location>
</feature>
<evidence type="ECO:0000256" key="1">
    <source>
        <dbReference type="SAM" id="MobiDB-lite"/>
    </source>
</evidence>
<sequence>MLDEQRHPSTASRQPDSTRARPSPQVEATRFEALDDAEAPQVPPSWTALPVLEIDGEATPVAPPPQSAGRQPAPERRGALPEQQDEILVVSLGDRTPTVAAGEHVELAVGLLNNGPRPATFIVTVEGWLDPAWLPSLPVYRTLQPGERAQLTLTLAPPRHPASRAGEHPFAVVVRAPDAYPGRQSRVAARLVIEPFYDLRLGRPTPGRVSLAWFRREAWVRLPVANGGNAPLRCELQGRDRHGRCQLSYRVSYDSGLQPNPARFLLQPGERLWVAVRVTPRQRPVLGIRAEVAPLYFRLWGRGANGEVERHGGGCAVALAPWIGLGQMFAAAGVLLLAVIGMAMLALGALLALPGPAAGEPGVDPGATPVAVPIAILVRVADPVPTRPAVASMPGPVPDGMAAPPAPAASTGGVSALGPVVLPEQVTAPGEVLPSPPPTATPVPRQTMTYQQMFQEIGARYDLNWRLLAAQAYVESGFDSLAMGSHGDLGLMQILPTTWQEWAPALQVNDPFDSYSNVLVAAAYLDYLRTLLGSRGYPQEEWMLVAYNWGPDQLLDFLAAGGTWETLAPELQDYATQIRRLAATIPAE</sequence>
<evidence type="ECO:0000313" key="4">
    <source>
        <dbReference type="EMBL" id="TQE96964.1"/>
    </source>
</evidence>
<keyword evidence="5" id="KW-1185">Reference proteome</keyword>
<evidence type="ECO:0000313" key="5">
    <source>
        <dbReference type="Proteomes" id="UP000317371"/>
    </source>
</evidence>
<dbReference type="InterPro" id="IPR023346">
    <property type="entry name" value="Lysozyme-like_dom_sf"/>
</dbReference>
<feature type="compositionally biased region" description="Polar residues" evidence="1">
    <location>
        <begin position="8"/>
        <end position="17"/>
    </location>
</feature>
<dbReference type="EMBL" id="VIGC01000005">
    <property type="protein sequence ID" value="TQE96964.1"/>
    <property type="molecule type" value="Genomic_DNA"/>
</dbReference>
<name>A0A540VJN2_9CHLR</name>
<dbReference type="InParanoid" id="A0A540VJN2"/>
<keyword evidence="2" id="KW-1133">Transmembrane helix</keyword>
<keyword evidence="2" id="KW-0472">Membrane</keyword>
<dbReference type="PANTHER" id="PTHR37423:SF2">
    <property type="entry name" value="MEMBRANE-BOUND LYTIC MUREIN TRANSGLYCOSYLASE C"/>
    <property type="match status" value="1"/>
</dbReference>
<reference evidence="4 5" key="1">
    <citation type="submission" date="2019-06" db="EMBL/GenBank/DDBJ databases">
        <title>Genome sequence of Litorilinea aerophila BAA-2444.</title>
        <authorList>
            <person name="Maclea K.S."/>
            <person name="Maurais E.G."/>
            <person name="Iannazzi L.C."/>
        </authorList>
    </citation>
    <scope>NUCLEOTIDE SEQUENCE [LARGE SCALE GENOMIC DNA]</scope>
    <source>
        <strain evidence="4 5">ATCC BAA-2444</strain>
    </source>
</reference>
<dbReference type="Gene3D" id="1.10.530.10">
    <property type="match status" value="1"/>
</dbReference>
<dbReference type="Proteomes" id="UP000317371">
    <property type="component" value="Unassembled WGS sequence"/>
</dbReference>
<proteinExistence type="predicted"/>
<evidence type="ECO:0000259" key="3">
    <source>
        <dbReference type="Pfam" id="PF01464"/>
    </source>
</evidence>
<feature type="transmembrane region" description="Helical" evidence="2">
    <location>
        <begin position="329"/>
        <end position="353"/>
    </location>
</feature>
<dbReference type="AlphaFoldDB" id="A0A540VJN2"/>
<protein>
    <recommendedName>
        <fullName evidence="3">Transglycosylase SLT domain-containing protein</fullName>
    </recommendedName>
</protein>
<comment type="caution">
    <text evidence="4">The sequence shown here is derived from an EMBL/GenBank/DDBJ whole genome shotgun (WGS) entry which is preliminary data.</text>
</comment>
<dbReference type="Pfam" id="PF01464">
    <property type="entry name" value="SLT"/>
    <property type="match status" value="1"/>
</dbReference>
<accession>A0A540VJN2</accession>
<dbReference type="SUPFAM" id="SSF53955">
    <property type="entry name" value="Lysozyme-like"/>
    <property type="match status" value="1"/>
</dbReference>
<feature type="domain" description="Transglycosylase SLT" evidence="3">
    <location>
        <begin position="453"/>
        <end position="554"/>
    </location>
</feature>
<evidence type="ECO:0000256" key="2">
    <source>
        <dbReference type="SAM" id="Phobius"/>
    </source>
</evidence>
<dbReference type="PANTHER" id="PTHR37423">
    <property type="entry name" value="SOLUBLE LYTIC MUREIN TRANSGLYCOSYLASE-RELATED"/>
    <property type="match status" value="1"/>
</dbReference>